<gene>
    <name evidence="2" type="ORF">DFH08DRAFT_941317</name>
</gene>
<organism evidence="2 3">
    <name type="scientific">Mycena albidolilacea</name>
    <dbReference type="NCBI Taxonomy" id="1033008"/>
    <lineage>
        <taxon>Eukaryota</taxon>
        <taxon>Fungi</taxon>
        <taxon>Dikarya</taxon>
        <taxon>Basidiomycota</taxon>
        <taxon>Agaricomycotina</taxon>
        <taxon>Agaricomycetes</taxon>
        <taxon>Agaricomycetidae</taxon>
        <taxon>Agaricales</taxon>
        <taxon>Marasmiineae</taxon>
        <taxon>Mycenaceae</taxon>
        <taxon>Mycena</taxon>
    </lineage>
</organism>
<feature type="region of interest" description="Disordered" evidence="1">
    <location>
        <begin position="244"/>
        <end position="269"/>
    </location>
</feature>
<feature type="compositionally biased region" description="Basic and acidic residues" evidence="1">
    <location>
        <begin position="259"/>
        <end position="269"/>
    </location>
</feature>
<dbReference type="AlphaFoldDB" id="A0AAD6ZJ93"/>
<accession>A0AAD6ZJ93</accession>
<sequence length="269" mass="28945">MVNCSLFGRRKKTTSTPLRSNISGVGTSIPRLLSPSPMNDTNTSSPTALQTTLQKLLSSAPQELAPVLTDLLALTKRIERTPANIHGLGELAALLERLRPTVAELLERNTNQGQTFIEDLKRELQSLAEDLEAAWSQGRLDEFFSAAAHTASSEKHSMALVQIIADSTIFTAHEVLESVRETGIMSGDVTGDIENTLGFECVLNSSAQEDSAVREATLTPAVRVAKVKGPSLRWIPTNTIESETFQAEQAGPAGLESKQVGKEGPARAQ</sequence>
<dbReference type="Proteomes" id="UP001218218">
    <property type="component" value="Unassembled WGS sequence"/>
</dbReference>
<evidence type="ECO:0000256" key="1">
    <source>
        <dbReference type="SAM" id="MobiDB-lite"/>
    </source>
</evidence>
<keyword evidence="3" id="KW-1185">Reference proteome</keyword>
<evidence type="ECO:0000313" key="3">
    <source>
        <dbReference type="Proteomes" id="UP001218218"/>
    </source>
</evidence>
<name>A0AAD6ZJ93_9AGAR</name>
<proteinExistence type="predicted"/>
<evidence type="ECO:0000313" key="2">
    <source>
        <dbReference type="EMBL" id="KAJ7325591.1"/>
    </source>
</evidence>
<dbReference type="EMBL" id="JARIHO010000044">
    <property type="protein sequence ID" value="KAJ7325591.1"/>
    <property type="molecule type" value="Genomic_DNA"/>
</dbReference>
<feature type="compositionally biased region" description="Polar residues" evidence="1">
    <location>
        <begin position="14"/>
        <end position="26"/>
    </location>
</feature>
<reference evidence="2" key="1">
    <citation type="submission" date="2023-03" db="EMBL/GenBank/DDBJ databases">
        <title>Massive genome expansion in bonnet fungi (Mycena s.s.) driven by repeated elements and novel gene families across ecological guilds.</title>
        <authorList>
            <consortium name="Lawrence Berkeley National Laboratory"/>
            <person name="Harder C.B."/>
            <person name="Miyauchi S."/>
            <person name="Viragh M."/>
            <person name="Kuo A."/>
            <person name="Thoen E."/>
            <person name="Andreopoulos B."/>
            <person name="Lu D."/>
            <person name="Skrede I."/>
            <person name="Drula E."/>
            <person name="Henrissat B."/>
            <person name="Morin E."/>
            <person name="Kohler A."/>
            <person name="Barry K."/>
            <person name="LaButti K."/>
            <person name="Morin E."/>
            <person name="Salamov A."/>
            <person name="Lipzen A."/>
            <person name="Mereny Z."/>
            <person name="Hegedus B."/>
            <person name="Baldrian P."/>
            <person name="Stursova M."/>
            <person name="Weitz H."/>
            <person name="Taylor A."/>
            <person name="Grigoriev I.V."/>
            <person name="Nagy L.G."/>
            <person name="Martin F."/>
            <person name="Kauserud H."/>
        </authorList>
    </citation>
    <scope>NUCLEOTIDE SEQUENCE</scope>
    <source>
        <strain evidence="2">CBHHK002</strain>
    </source>
</reference>
<feature type="compositionally biased region" description="Polar residues" evidence="1">
    <location>
        <begin position="36"/>
        <end position="46"/>
    </location>
</feature>
<comment type="caution">
    <text evidence="2">The sequence shown here is derived from an EMBL/GenBank/DDBJ whole genome shotgun (WGS) entry which is preliminary data.</text>
</comment>
<feature type="region of interest" description="Disordered" evidence="1">
    <location>
        <begin position="10"/>
        <end position="46"/>
    </location>
</feature>
<protein>
    <submittedName>
        <fullName evidence="2">Uncharacterized protein</fullName>
    </submittedName>
</protein>